<organism evidence="3 4">
    <name type="scientific">Paraburkholderia dipogonis</name>
    <dbReference type="NCBI Taxonomy" id="1211383"/>
    <lineage>
        <taxon>Bacteria</taxon>
        <taxon>Pseudomonadati</taxon>
        <taxon>Pseudomonadota</taxon>
        <taxon>Betaproteobacteria</taxon>
        <taxon>Burkholderiales</taxon>
        <taxon>Burkholderiaceae</taxon>
        <taxon>Paraburkholderia</taxon>
    </lineage>
</organism>
<evidence type="ECO:0000256" key="1">
    <source>
        <dbReference type="SAM" id="MobiDB-lite"/>
    </source>
</evidence>
<dbReference type="EMBL" id="JAQQEZ010000072">
    <property type="protein sequence ID" value="MFM0007892.1"/>
    <property type="molecule type" value="Genomic_DNA"/>
</dbReference>
<keyword evidence="4" id="KW-1185">Reference proteome</keyword>
<accession>A0ABW9B940</accession>
<proteinExistence type="predicted"/>
<feature type="compositionally biased region" description="Basic and acidic residues" evidence="1">
    <location>
        <begin position="62"/>
        <end position="74"/>
    </location>
</feature>
<feature type="signal peptide" evidence="2">
    <location>
        <begin position="1"/>
        <end position="27"/>
    </location>
</feature>
<gene>
    <name evidence="3" type="ORF">PQR57_44040</name>
</gene>
<comment type="caution">
    <text evidence="3">The sequence shown here is derived from an EMBL/GenBank/DDBJ whole genome shotgun (WGS) entry which is preliminary data.</text>
</comment>
<sequence>MNGRRGPVFASVFYVVLSFLSAPVAFAQTGAAATKQMQDTQRKAQQMAREAKKTAPQDADTQTEKKAKPASEAE</sequence>
<dbReference type="Proteomes" id="UP001629230">
    <property type="component" value="Unassembled WGS sequence"/>
</dbReference>
<reference evidence="3 4" key="1">
    <citation type="journal article" date="2024" name="Chem. Sci.">
        <title>Discovery of megapolipeptins by genome mining of a Burkholderiales bacteria collection.</title>
        <authorList>
            <person name="Paulo B.S."/>
            <person name="Recchia M.J.J."/>
            <person name="Lee S."/>
            <person name="Fergusson C.H."/>
            <person name="Romanowski S.B."/>
            <person name="Hernandez A."/>
            <person name="Krull N."/>
            <person name="Liu D.Y."/>
            <person name="Cavanagh H."/>
            <person name="Bos A."/>
            <person name="Gray C.A."/>
            <person name="Murphy B.T."/>
            <person name="Linington R.G."/>
            <person name="Eustaquio A.S."/>
        </authorList>
    </citation>
    <scope>NUCLEOTIDE SEQUENCE [LARGE SCALE GENOMIC DNA]</scope>
    <source>
        <strain evidence="3 4">RL17-350-BIC-A</strain>
    </source>
</reference>
<feature type="chain" id="PRO_5047385621" evidence="2">
    <location>
        <begin position="28"/>
        <end position="74"/>
    </location>
</feature>
<name>A0ABW9B940_9BURK</name>
<evidence type="ECO:0000256" key="2">
    <source>
        <dbReference type="SAM" id="SignalP"/>
    </source>
</evidence>
<dbReference type="RefSeq" id="WP_408182681.1">
    <property type="nucleotide sequence ID" value="NZ_JAQQEZ010000072.1"/>
</dbReference>
<protein>
    <submittedName>
        <fullName evidence="3">Uncharacterized protein</fullName>
    </submittedName>
</protein>
<feature type="region of interest" description="Disordered" evidence="1">
    <location>
        <begin position="30"/>
        <end position="74"/>
    </location>
</feature>
<evidence type="ECO:0000313" key="3">
    <source>
        <dbReference type="EMBL" id="MFM0007892.1"/>
    </source>
</evidence>
<evidence type="ECO:0000313" key="4">
    <source>
        <dbReference type="Proteomes" id="UP001629230"/>
    </source>
</evidence>
<keyword evidence="2" id="KW-0732">Signal</keyword>